<dbReference type="InterPro" id="IPR046796">
    <property type="entry name" value="Transposase_32_dom"/>
</dbReference>
<name>A0A0L9VK54_PHAAN</name>
<dbReference type="EMBL" id="CM003380">
    <property type="protein sequence ID" value="KOM55292.1"/>
    <property type="molecule type" value="Genomic_DNA"/>
</dbReference>
<dbReference type="Proteomes" id="UP000053144">
    <property type="component" value="Chromosome 10"/>
</dbReference>
<protein>
    <recommendedName>
        <fullName evidence="1">Putative plant transposon protein domain-containing protein</fullName>
    </recommendedName>
</protein>
<organism evidence="2 3">
    <name type="scientific">Phaseolus angularis</name>
    <name type="common">Azuki bean</name>
    <name type="synonym">Vigna angularis</name>
    <dbReference type="NCBI Taxonomy" id="3914"/>
    <lineage>
        <taxon>Eukaryota</taxon>
        <taxon>Viridiplantae</taxon>
        <taxon>Streptophyta</taxon>
        <taxon>Embryophyta</taxon>
        <taxon>Tracheophyta</taxon>
        <taxon>Spermatophyta</taxon>
        <taxon>Magnoliopsida</taxon>
        <taxon>eudicotyledons</taxon>
        <taxon>Gunneridae</taxon>
        <taxon>Pentapetalae</taxon>
        <taxon>rosids</taxon>
        <taxon>fabids</taxon>
        <taxon>Fabales</taxon>
        <taxon>Fabaceae</taxon>
        <taxon>Papilionoideae</taxon>
        <taxon>50 kb inversion clade</taxon>
        <taxon>NPAAA clade</taxon>
        <taxon>indigoferoid/millettioid clade</taxon>
        <taxon>Phaseoleae</taxon>
        <taxon>Vigna</taxon>
    </lineage>
</organism>
<dbReference type="AlphaFoldDB" id="A0A0L9VK54"/>
<proteinExistence type="predicted"/>
<dbReference type="Pfam" id="PF20167">
    <property type="entry name" value="Transposase_32"/>
    <property type="match status" value="1"/>
</dbReference>
<reference evidence="3" key="1">
    <citation type="journal article" date="2015" name="Proc. Natl. Acad. Sci. U.S.A.">
        <title>Genome sequencing of adzuki bean (Vigna angularis) provides insight into high starch and low fat accumulation and domestication.</title>
        <authorList>
            <person name="Yang K."/>
            <person name="Tian Z."/>
            <person name="Chen C."/>
            <person name="Luo L."/>
            <person name="Zhao B."/>
            <person name="Wang Z."/>
            <person name="Yu L."/>
            <person name="Li Y."/>
            <person name="Sun Y."/>
            <person name="Li W."/>
            <person name="Chen Y."/>
            <person name="Li Y."/>
            <person name="Zhang Y."/>
            <person name="Ai D."/>
            <person name="Zhao J."/>
            <person name="Shang C."/>
            <person name="Ma Y."/>
            <person name="Wu B."/>
            <person name="Wang M."/>
            <person name="Gao L."/>
            <person name="Sun D."/>
            <person name="Zhang P."/>
            <person name="Guo F."/>
            <person name="Wang W."/>
            <person name="Li Y."/>
            <person name="Wang J."/>
            <person name="Varshney R.K."/>
            <person name="Wang J."/>
            <person name="Ling H.Q."/>
            <person name="Wan P."/>
        </authorList>
    </citation>
    <scope>NUCLEOTIDE SEQUENCE</scope>
    <source>
        <strain evidence="3">cv. Jingnong 6</strain>
    </source>
</reference>
<sequence length="263" mass="30482">MAITSGGDPEGWISDDTIRERFLRGRVKIVVTPKHLDLKLFEKEGFQFPRWLKTQELSKLVQMKGDWFPNLVRVFYHNLKIVNGDIWSKVKGVNIHLDNDMWFQVVGLKAEGQLSHLLNSETNCWLKKKDIYRGWLRFPGIYTRERLYMHDGLKMEERITTHLLSWVILPERLMQDVMTTEDICLLHAIKNDIPANWVEILKDHMAEVALSNSPYLPYVVLISKLLILQGVDINGEQKCSCDCTNVINRNTIASFGLAKTMRG</sequence>
<gene>
    <name evidence="2" type="ORF">LR48_Vigan10g118400</name>
</gene>
<dbReference type="Gramene" id="KOM55292">
    <property type="protein sequence ID" value="KOM55292"/>
    <property type="gene ID" value="LR48_Vigan10g118400"/>
</dbReference>
<feature type="domain" description="Putative plant transposon protein" evidence="1">
    <location>
        <begin position="57"/>
        <end position="232"/>
    </location>
</feature>
<accession>A0A0L9VK54</accession>
<evidence type="ECO:0000313" key="2">
    <source>
        <dbReference type="EMBL" id="KOM55292.1"/>
    </source>
</evidence>
<evidence type="ECO:0000313" key="3">
    <source>
        <dbReference type="Proteomes" id="UP000053144"/>
    </source>
</evidence>
<evidence type="ECO:0000259" key="1">
    <source>
        <dbReference type="Pfam" id="PF20167"/>
    </source>
</evidence>